<dbReference type="RefSeq" id="WP_012922946.1">
    <property type="nucleotide sequence ID" value="NC_013729.1"/>
</dbReference>
<dbReference type="EMBL" id="CP001736">
    <property type="protein sequence ID" value="ADB34392.1"/>
    <property type="molecule type" value="Genomic_DNA"/>
</dbReference>
<dbReference type="Gene3D" id="3.30.750.24">
    <property type="entry name" value="STAS domain"/>
    <property type="match status" value="1"/>
</dbReference>
<dbReference type="SUPFAM" id="SSF52091">
    <property type="entry name" value="SpoIIaa-like"/>
    <property type="match status" value="1"/>
</dbReference>
<proteinExistence type="predicted"/>
<organism evidence="2 3">
    <name type="scientific">Kribbella flavida (strain DSM 17836 / JCM 10339 / NBRC 14399)</name>
    <dbReference type="NCBI Taxonomy" id="479435"/>
    <lineage>
        <taxon>Bacteria</taxon>
        <taxon>Bacillati</taxon>
        <taxon>Actinomycetota</taxon>
        <taxon>Actinomycetes</taxon>
        <taxon>Propionibacteriales</taxon>
        <taxon>Kribbellaceae</taxon>
        <taxon>Kribbella</taxon>
    </lineage>
</organism>
<dbReference type="InterPro" id="IPR002645">
    <property type="entry name" value="STAS_dom"/>
</dbReference>
<evidence type="ECO:0000313" key="3">
    <source>
        <dbReference type="Proteomes" id="UP000007967"/>
    </source>
</evidence>
<dbReference type="InterPro" id="IPR036513">
    <property type="entry name" value="STAS_dom_sf"/>
</dbReference>
<dbReference type="InterPro" id="IPR025847">
    <property type="entry name" value="MEDS_domain"/>
</dbReference>
<name>D2PM24_KRIFD</name>
<dbReference type="HOGENOM" id="CLU_070586_1_0_11"/>
<dbReference type="Proteomes" id="UP000007967">
    <property type="component" value="Chromosome"/>
</dbReference>
<dbReference type="PROSITE" id="PS50801">
    <property type="entry name" value="STAS"/>
    <property type="match status" value="1"/>
</dbReference>
<dbReference type="eggNOG" id="COG1366">
    <property type="taxonomic scope" value="Bacteria"/>
</dbReference>
<dbReference type="KEGG" id="kfl:Kfla_5379"/>
<sequence>MRASGLVDHVRGLGAHDHVCWQYDAPADFQERVREFLVDGLASGYRVWYTAPGDVSELTEELRGIDGMDWALRSGAARVASLDTTYPVGSVIRPEDQVETYAAATDQALADGFAGLRVAAEATRLVLSAEQLDAFARYEYLIDRYMADRPFSALCAYDRNQLADTAIAQLACLHPNTNAVVDFRLHAAPGGAPALTGELDVLSDDLFALALERAQLEAASDQVVLDGTGLTFVDHAGLVRLSRHAADRGVDVVLRTSWPGASRLVELLHLPRVRVEAA</sequence>
<keyword evidence="3" id="KW-1185">Reference proteome</keyword>
<accession>D2PM24</accession>
<gene>
    <name evidence="2" type="ordered locus">Kfla_5379</name>
</gene>
<reference evidence="3" key="1">
    <citation type="submission" date="2009-09" db="EMBL/GenBank/DDBJ databases">
        <title>The complete genome of Kribbella flavida DSM 17836.</title>
        <authorList>
            <consortium name="US DOE Joint Genome Institute (JGI-PGF)"/>
            <person name="Lucas S."/>
            <person name="Copeland A."/>
            <person name="Lapidus A."/>
            <person name="Glavina del Rio T."/>
            <person name="Dalin E."/>
            <person name="Tice H."/>
            <person name="Bruce D."/>
            <person name="Goodwin L."/>
            <person name="Pitluck S."/>
            <person name="Kyrpides N."/>
            <person name="Mavromatis K."/>
            <person name="Ivanova N."/>
            <person name="Saunders E."/>
            <person name="Brettin T."/>
            <person name="Detter J.C."/>
            <person name="Han C."/>
            <person name="Larimer F."/>
            <person name="Land M."/>
            <person name="Hauser L."/>
            <person name="Markowitz V."/>
            <person name="Cheng J.-F."/>
            <person name="Hugenholtz P."/>
            <person name="Woyke T."/>
            <person name="Wu D."/>
            <person name="Pukall R."/>
            <person name="Klenk H.-P."/>
            <person name="Eisen J.A."/>
        </authorList>
    </citation>
    <scope>NUCLEOTIDE SEQUENCE [LARGE SCALE GENOMIC DNA]</scope>
    <source>
        <strain evidence="3">DSM 17836 / JCM 10339 / NBRC 14399</strain>
    </source>
</reference>
<protein>
    <recommendedName>
        <fullName evidence="1">STAS domain-containing protein</fullName>
    </recommendedName>
</protein>
<reference evidence="2 3" key="2">
    <citation type="journal article" date="2010" name="Stand. Genomic Sci.">
        <title>Complete genome sequence of Kribbella flavida type strain (IFO 14399).</title>
        <authorList>
            <person name="Pukall R."/>
            <person name="Lapidus A."/>
            <person name="Glavina Del Rio T."/>
            <person name="Copeland A."/>
            <person name="Tice H."/>
            <person name="Cheng J.-F."/>
            <person name="Lucas S."/>
            <person name="Chen F."/>
            <person name="Nolan M."/>
            <person name="LaButti K."/>
            <person name="Pati A."/>
            <person name="Ivanova N."/>
            <person name="Mavrommatis K."/>
            <person name="Mikhailova N."/>
            <person name="Pitluck S."/>
            <person name="Bruce D."/>
            <person name="Goodwin L."/>
            <person name="Land M."/>
            <person name="Hauser L."/>
            <person name="Chang Y.-J."/>
            <person name="Jeffries C.D."/>
            <person name="Chen A."/>
            <person name="Palaniappan K."/>
            <person name="Chain P."/>
            <person name="Rohde M."/>
            <person name="Goeker M."/>
            <person name="Bristow J."/>
            <person name="Eisen J.A."/>
            <person name="Markowitz V."/>
            <person name="Hugenholtz P."/>
            <person name="Kyrpides N.C."/>
            <person name="Klenk H.-P."/>
            <person name="Brettin T."/>
        </authorList>
    </citation>
    <scope>NUCLEOTIDE SEQUENCE [LARGE SCALE GENOMIC DNA]</scope>
    <source>
        <strain evidence="3">DSM 17836 / JCM 10339 / NBRC 14399</strain>
    </source>
</reference>
<dbReference type="AlphaFoldDB" id="D2PM24"/>
<feature type="domain" description="STAS" evidence="1">
    <location>
        <begin position="195"/>
        <end position="278"/>
    </location>
</feature>
<dbReference type="CDD" id="cd07043">
    <property type="entry name" value="STAS_anti-anti-sigma_factors"/>
    <property type="match status" value="1"/>
</dbReference>
<evidence type="ECO:0000313" key="2">
    <source>
        <dbReference type="EMBL" id="ADB34392.1"/>
    </source>
</evidence>
<dbReference type="STRING" id="479435.Kfla_5379"/>
<evidence type="ECO:0000259" key="1">
    <source>
        <dbReference type="PROSITE" id="PS50801"/>
    </source>
</evidence>
<dbReference type="Pfam" id="PF14417">
    <property type="entry name" value="MEDS"/>
    <property type="match status" value="1"/>
</dbReference>
<dbReference type="OrthoDB" id="5179750at2"/>